<gene>
    <name evidence="1" type="ORF">ACFO26_09410</name>
</gene>
<comment type="caution">
    <text evidence="1">The sequence shown here is derived from an EMBL/GenBank/DDBJ whole genome shotgun (WGS) entry which is preliminary data.</text>
</comment>
<accession>A0ABV9JI11</accession>
<keyword evidence="2" id="KW-1185">Reference proteome</keyword>
<evidence type="ECO:0000313" key="2">
    <source>
        <dbReference type="Proteomes" id="UP001595987"/>
    </source>
</evidence>
<name>A0ABV9JI11_9LACT</name>
<proteinExistence type="predicted"/>
<reference evidence="2" key="1">
    <citation type="journal article" date="2019" name="Int. J. Syst. Evol. Microbiol.">
        <title>The Global Catalogue of Microorganisms (GCM) 10K type strain sequencing project: providing services to taxonomists for standard genome sequencing and annotation.</title>
        <authorList>
            <consortium name="The Broad Institute Genomics Platform"/>
            <consortium name="The Broad Institute Genome Sequencing Center for Infectious Disease"/>
            <person name="Wu L."/>
            <person name="Ma J."/>
        </authorList>
    </citation>
    <scope>NUCLEOTIDE SEQUENCE [LARGE SCALE GENOMIC DNA]</scope>
    <source>
        <strain evidence="2">CCUG 63287</strain>
    </source>
</reference>
<dbReference type="Proteomes" id="UP001595987">
    <property type="component" value="Unassembled WGS sequence"/>
</dbReference>
<organism evidence="1 2">
    <name type="scientific">Lactococcus nasutitermitis</name>
    <dbReference type="NCBI Taxonomy" id="1652957"/>
    <lineage>
        <taxon>Bacteria</taxon>
        <taxon>Bacillati</taxon>
        <taxon>Bacillota</taxon>
        <taxon>Bacilli</taxon>
        <taxon>Lactobacillales</taxon>
        <taxon>Streptococcaceae</taxon>
        <taxon>Lactococcus</taxon>
    </lineage>
</organism>
<protein>
    <submittedName>
        <fullName evidence="1">Uncharacterized protein</fullName>
    </submittedName>
</protein>
<sequence>MKRGYFLDTMRLPNFFDFSVRDNEGVLKVYQWLRNGHSFLVLCDDKGVLIFNNACIAHTDEASINHEVTGNEKYVAMDFSELKQVFLAHPNLLRLSLNPNSDAVTFNRVAFTEND</sequence>
<evidence type="ECO:0000313" key="1">
    <source>
        <dbReference type="EMBL" id="MFC4653120.1"/>
    </source>
</evidence>
<dbReference type="EMBL" id="JBHSGD010000008">
    <property type="protein sequence ID" value="MFC4653120.1"/>
    <property type="molecule type" value="Genomic_DNA"/>
</dbReference>
<dbReference type="RefSeq" id="WP_213536250.1">
    <property type="nucleotide sequence ID" value="NZ_BOVQ01000006.1"/>
</dbReference>